<comment type="similarity">
    <text evidence="6">Belongs to the calycin superfamily. Triabin family.</text>
</comment>
<dbReference type="AlphaFoldDB" id="A0A0V0G2G7"/>
<dbReference type="Gene3D" id="2.40.128.20">
    <property type="match status" value="1"/>
</dbReference>
<keyword evidence="2" id="KW-0964">Secreted</keyword>
<evidence type="ECO:0000256" key="5">
    <source>
        <dbReference type="ARBA" id="ARBA00023240"/>
    </source>
</evidence>
<evidence type="ECO:0000256" key="1">
    <source>
        <dbReference type="ARBA" id="ARBA00004613"/>
    </source>
</evidence>
<dbReference type="InterPro" id="IPR012674">
    <property type="entry name" value="Calycin"/>
</dbReference>
<dbReference type="GO" id="GO:0030682">
    <property type="term" value="P:symbiont-mediated perturbation of host defenses"/>
    <property type="evidence" value="ECO:0007669"/>
    <property type="project" value="InterPro"/>
</dbReference>
<dbReference type="EMBL" id="GECL01003786">
    <property type="protein sequence ID" value="JAP02338.1"/>
    <property type="molecule type" value="Transcribed_RNA"/>
</dbReference>
<comment type="subcellular location">
    <subcellularLocation>
        <location evidence="1">Secreted</location>
    </subcellularLocation>
</comment>
<protein>
    <submittedName>
        <fullName evidence="7">Putative triabin lipocalin</fullName>
    </submittedName>
</protein>
<evidence type="ECO:0000256" key="6">
    <source>
        <dbReference type="ARBA" id="ARBA00034121"/>
    </source>
</evidence>
<sequence length="169" mass="19209">KFLQISHAYTTYARDGSSSTVCREFTTKQESDGPVVITIYGYYQNNGKTYYSEAQCNSTDGSVSNGQFSLDCKTVEDTRRKKITSIPTNKLYISVTDTDYENYAILYMCIKFGSDIKENTLVLKTTQDAKIDDQVKQHLSSKGMNLDTFISRNNTFCEDIKNKNTNKNE</sequence>
<keyword evidence="4" id="KW-0732">Signal</keyword>
<feature type="non-terminal residue" evidence="7">
    <location>
        <position position="1"/>
    </location>
</feature>
<proteinExistence type="inferred from homology"/>
<dbReference type="GO" id="GO:0005576">
    <property type="term" value="C:extracellular region"/>
    <property type="evidence" value="ECO:0007669"/>
    <property type="project" value="UniProtKB-SubCell"/>
</dbReference>
<reference evidence="7" key="1">
    <citation type="journal article" date="2018" name="J. Proteomics">
        <title>Exploring the molecular complexity of Triatoma dimidiata sialome.</title>
        <authorList>
            <person name="Santiago P.B."/>
            <person name="de Araujo C.N."/>
            <person name="Charneau S."/>
            <person name="Bastos I.M.D."/>
            <person name="Assumpcao T.C.F."/>
            <person name="Queiroz R.M.L."/>
            <person name="Praca Y.R."/>
            <person name="Cordeiro T.M."/>
            <person name="Garcia C.H.S."/>
            <person name="da Silva I.G."/>
            <person name="Raiol T."/>
            <person name="Motta F.N."/>
            <person name="de Araujo Oliveira J.V."/>
            <person name="de Sousa M.V."/>
            <person name="Ribeiro J.M.C."/>
            <person name="de Santana J.M."/>
        </authorList>
    </citation>
    <scope>NUCLEOTIDE SEQUENCE</scope>
    <source>
        <strain evidence="7">Santander</strain>
        <tissue evidence="7">Salivary glands</tissue>
    </source>
</reference>
<evidence type="ECO:0000256" key="3">
    <source>
        <dbReference type="ARBA" id="ARBA00022656"/>
    </source>
</evidence>
<evidence type="ECO:0000256" key="4">
    <source>
        <dbReference type="ARBA" id="ARBA00022729"/>
    </source>
</evidence>
<evidence type="ECO:0000256" key="2">
    <source>
        <dbReference type="ARBA" id="ARBA00022525"/>
    </source>
</evidence>
<dbReference type="SUPFAM" id="SSF50814">
    <property type="entry name" value="Lipocalins"/>
    <property type="match status" value="1"/>
</dbReference>
<keyword evidence="3" id="KW-0800">Toxin</keyword>
<organism evidence="7">
    <name type="scientific">Triatoma dimidiata</name>
    <name type="common">Kissing bug</name>
    <name type="synonym">Meccus dimidiatus</name>
    <dbReference type="NCBI Taxonomy" id="72491"/>
    <lineage>
        <taxon>Eukaryota</taxon>
        <taxon>Metazoa</taxon>
        <taxon>Ecdysozoa</taxon>
        <taxon>Arthropoda</taxon>
        <taxon>Hexapoda</taxon>
        <taxon>Insecta</taxon>
        <taxon>Pterygota</taxon>
        <taxon>Neoptera</taxon>
        <taxon>Paraneoptera</taxon>
        <taxon>Hemiptera</taxon>
        <taxon>Heteroptera</taxon>
        <taxon>Panheteroptera</taxon>
        <taxon>Cimicomorpha</taxon>
        <taxon>Reduviidae</taxon>
        <taxon>Triatominae</taxon>
        <taxon>Triatoma</taxon>
    </lineage>
</organism>
<dbReference type="InterPro" id="IPR005657">
    <property type="entry name" value="Triabi/Procalin"/>
</dbReference>
<evidence type="ECO:0000313" key="7">
    <source>
        <dbReference type="EMBL" id="JAP02338.1"/>
    </source>
</evidence>
<dbReference type="GO" id="GO:0090729">
    <property type="term" value="F:toxin activity"/>
    <property type="evidence" value="ECO:0007669"/>
    <property type="project" value="UniProtKB-KW"/>
</dbReference>
<dbReference type="Pfam" id="PF03973">
    <property type="entry name" value="Triabin"/>
    <property type="match status" value="1"/>
</dbReference>
<name>A0A0V0G2G7_TRIDM</name>
<accession>A0A0V0G2G7</accession>
<keyword evidence="5" id="KW-1199">Hemostasis impairing toxin</keyword>